<dbReference type="InterPro" id="IPR009057">
    <property type="entry name" value="Homeodomain-like_sf"/>
</dbReference>
<dbReference type="SUPFAM" id="SSF46689">
    <property type="entry name" value="Homeodomain-like"/>
    <property type="match status" value="1"/>
</dbReference>
<dbReference type="AlphaFoldDB" id="A0AAD8UTF9"/>
<dbReference type="PROSITE" id="PS50090">
    <property type="entry name" value="MYB_LIKE"/>
    <property type="match status" value="1"/>
</dbReference>
<name>A0AAD8UTF9_BABGI</name>
<feature type="domain" description="HTH myb-type" evidence="3">
    <location>
        <begin position="654"/>
        <end position="708"/>
    </location>
</feature>
<feature type="region of interest" description="Disordered" evidence="1">
    <location>
        <begin position="1"/>
        <end position="24"/>
    </location>
</feature>
<dbReference type="PROSITE" id="PS51294">
    <property type="entry name" value="HTH_MYB"/>
    <property type="match status" value="1"/>
</dbReference>
<comment type="caution">
    <text evidence="4">The sequence shown here is derived from an EMBL/GenBank/DDBJ whole genome shotgun (WGS) entry which is preliminary data.</text>
</comment>
<proteinExistence type="predicted"/>
<feature type="domain" description="Myb-like" evidence="2">
    <location>
        <begin position="651"/>
        <end position="704"/>
    </location>
</feature>
<protein>
    <recommendedName>
        <fullName evidence="6">Myb-like domain-containing protein</fullName>
    </recommendedName>
</protein>
<feature type="region of interest" description="Disordered" evidence="1">
    <location>
        <begin position="560"/>
        <end position="657"/>
    </location>
</feature>
<dbReference type="EMBL" id="JAVEPI010000001">
    <property type="protein sequence ID" value="KAK1444671.1"/>
    <property type="molecule type" value="Genomic_DNA"/>
</dbReference>
<dbReference type="Gene3D" id="1.10.10.60">
    <property type="entry name" value="Homeodomain-like"/>
    <property type="match status" value="1"/>
</dbReference>
<keyword evidence="5" id="KW-1185">Reference proteome</keyword>
<accession>A0AAD8UTF9</accession>
<dbReference type="InterPro" id="IPR017930">
    <property type="entry name" value="Myb_dom"/>
</dbReference>
<feature type="compositionally biased region" description="Basic and acidic residues" evidence="1">
    <location>
        <begin position="566"/>
        <end position="606"/>
    </location>
</feature>
<reference evidence="4" key="1">
    <citation type="submission" date="2023-08" db="EMBL/GenBank/DDBJ databases">
        <title>Draft sequence of the Babesia gibsoni genome.</title>
        <authorList>
            <person name="Yamagishi J.Y."/>
            <person name="Xuan X.X."/>
        </authorList>
    </citation>
    <scope>NUCLEOTIDE SEQUENCE</scope>
    <source>
        <strain evidence="4">Azabu</strain>
    </source>
</reference>
<organism evidence="4 5">
    <name type="scientific">Babesia gibsoni</name>
    <dbReference type="NCBI Taxonomy" id="33632"/>
    <lineage>
        <taxon>Eukaryota</taxon>
        <taxon>Sar</taxon>
        <taxon>Alveolata</taxon>
        <taxon>Apicomplexa</taxon>
        <taxon>Aconoidasida</taxon>
        <taxon>Piroplasmida</taxon>
        <taxon>Babesiidae</taxon>
        <taxon>Babesia</taxon>
    </lineage>
</organism>
<evidence type="ECO:0000313" key="4">
    <source>
        <dbReference type="EMBL" id="KAK1444671.1"/>
    </source>
</evidence>
<dbReference type="InterPro" id="IPR001005">
    <property type="entry name" value="SANT/Myb"/>
</dbReference>
<evidence type="ECO:0008006" key="6">
    <source>
        <dbReference type="Google" id="ProtNLM"/>
    </source>
</evidence>
<gene>
    <name evidence="4" type="ORF">BgAZ_105770</name>
</gene>
<evidence type="ECO:0000259" key="2">
    <source>
        <dbReference type="PROSITE" id="PS50090"/>
    </source>
</evidence>
<evidence type="ECO:0000259" key="3">
    <source>
        <dbReference type="PROSITE" id="PS51294"/>
    </source>
</evidence>
<dbReference type="SMART" id="SM00717">
    <property type="entry name" value="SANT"/>
    <property type="match status" value="1"/>
</dbReference>
<sequence>MPLNSKMDVDHQGVTTSNGDSAQMTLPYTPGTGALVPKQSLHMRLLMLDFISKALIERGRLFLQFTKSMLGTDNISNENNIDLITNDNSKGRPIRALNHNIKMHALHKCPYIITPLAEAAWNSKSHPHGREHYAVLSHVGIPNRISSGAYPLLYAFAETEIRRLFGIMIPEPRYDEEEDTMDERVEMELFTSYIHSVEAMLHYLSNKPSSYPLILCLAVTMMMRNLLRIIEGHEISMMLVEFTILCSEALKLSQNFIYEFCVSLLEKETKRYATRARTKERNEEDDSESSKQQDIETMHSLLQVCNKCRDIVMRHCKPTSRYYTEVECEILHPKFSRPTTSPRLSVTKDMAESESNKNSHAQPYLNSIEREKQKFEQSQHMNEKESEALSDFKAKVEPLLLKWNVELCRLVITALGVIGDSSFTKYRNIYLGAYAGVPVMSFKRQRDQNLSRNRELVIVKAMKRRLGKQAKQKKVKKAKAQKKVRIVTPPQEPILYKPIEGELGGTPREVIVPPKDNDAIANVDIDPDVDSLPEADSVSLSIDVHEDVTPLIDVNLSEDAEEVEVVTEKKPSTRKVHAEPEGKGRKKLKEEKQQQKKKANVKEAPSRKPSQIKNEPEVALSGKDESSEDVDSATPPVDEANREDDDPLKQQTGRRSRLWKPEEVTKLVEAVNKHGAGRWSFFAYTYFGGTKTGSQLKDKWCNLTRYKHVHQELMEKGRGNQRRTLWKVSKNI</sequence>
<dbReference type="Pfam" id="PF00249">
    <property type="entry name" value="Myb_DNA-binding"/>
    <property type="match status" value="1"/>
</dbReference>
<dbReference type="CDD" id="cd11660">
    <property type="entry name" value="SANT_TRF"/>
    <property type="match status" value="1"/>
</dbReference>
<feature type="compositionally biased region" description="Polar residues" evidence="1">
    <location>
        <begin position="13"/>
        <end position="24"/>
    </location>
</feature>
<evidence type="ECO:0000256" key="1">
    <source>
        <dbReference type="SAM" id="MobiDB-lite"/>
    </source>
</evidence>
<evidence type="ECO:0000313" key="5">
    <source>
        <dbReference type="Proteomes" id="UP001230268"/>
    </source>
</evidence>
<feature type="region of interest" description="Disordered" evidence="1">
    <location>
        <begin position="274"/>
        <end position="294"/>
    </location>
</feature>
<dbReference type="Proteomes" id="UP001230268">
    <property type="component" value="Unassembled WGS sequence"/>
</dbReference>